<protein>
    <recommendedName>
        <fullName evidence="4">Pilus assembly protein Flp/PilA</fullName>
    </recommendedName>
</protein>
<evidence type="ECO:0000313" key="2">
    <source>
        <dbReference type="EMBL" id="SFE11066.1"/>
    </source>
</evidence>
<dbReference type="RefSeq" id="WP_093923302.1">
    <property type="nucleotide sequence ID" value="NZ_FOMW01000005.1"/>
</dbReference>
<dbReference type="EMBL" id="FOMW01000005">
    <property type="protein sequence ID" value="SFE11066.1"/>
    <property type="molecule type" value="Genomic_DNA"/>
</dbReference>
<name>A0A1I1XUR5_9RHOB</name>
<feature type="transmembrane region" description="Helical" evidence="1">
    <location>
        <begin position="20"/>
        <end position="41"/>
    </location>
</feature>
<organism evidence="2 3">
    <name type="scientific">Sulfitobacter brevis</name>
    <dbReference type="NCBI Taxonomy" id="74348"/>
    <lineage>
        <taxon>Bacteria</taxon>
        <taxon>Pseudomonadati</taxon>
        <taxon>Pseudomonadota</taxon>
        <taxon>Alphaproteobacteria</taxon>
        <taxon>Rhodobacterales</taxon>
        <taxon>Roseobacteraceae</taxon>
        <taxon>Sulfitobacter</taxon>
    </lineage>
</organism>
<keyword evidence="1" id="KW-1133">Transmembrane helix</keyword>
<dbReference type="AlphaFoldDB" id="A0A1I1XUR5"/>
<dbReference type="Proteomes" id="UP000198977">
    <property type="component" value="Unassembled WGS sequence"/>
</dbReference>
<reference evidence="2 3" key="1">
    <citation type="submission" date="2016-10" db="EMBL/GenBank/DDBJ databases">
        <authorList>
            <person name="de Groot N.N."/>
        </authorList>
    </citation>
    <scope>NUCLEOTIDE SEQUENCE [LARGE SCALE GENOMIC DNA]</scope>
    <source>
        <strain evidence="2 3">DSM 11443</strain>
    </source>
</reference>
<evidence type="ECO:0008006" key="4">
    <source>
        <dbReference type="Google" id="ProtNLM"/>
    </source>
</evidence>
<keyword evidence="3" id="KW-1185">Reference proteome</keyword>
<sequence length="69" mass="6949">MNKFTNLWTRFRTCEEGATLVEYGIALSLAVTLGAGALIALGDDVGATMNAAGDAMPAQAAEADSGGSI</sequence>
<evidence type="ECO:0000313" key="3">
    <source>
        <dbReference type="Proteomes" id="UP000198977"/>
    </source>
</evidence>
<evidence type="ECO:0000256" key="1">
    <source>
        <dbReference type="SAM" id="Phobius"/>
    </source>
</evidence>
<dbReference type="OrthoDB" id="7711263at2"/>
<gene>
    <name evidence="2" type="ORF">SAMN04488523_10532</name>
</gene>
<keyword evidence="1" id="KW-0472">Membrane</keyword>
<proteinExistence type="predicted"/>
<keyword evidence="1" id="KW-0812">Transmembrane</keyword>
<accession>A0A1I1XUR5</accession>
<dbReference type="STRING" id="74348.SAMN04488523_10532"/>